<dbReference type="Proteomes" id="UP000249453">
    <property type="component" value="Unassembled WGS sequence"/>
</dbReference>
<keyword evidence="1" id="KW-0812">Transmembrane</keyword>
<feature type="transmembrane region" description="Helical" evidence="1">
    <location>
        <begin position="148"/>
        <end position="167"/>
    </location>
</feature>
<gene>
    <name evidence="2" type="ORF">C7374_12226</name>
</gene>
<dbReference type="InterPro" id="IPR011990">
    <property type="entry name" value="TPR-like_helical_dom_sf"/>
</dbReference>
<accession>A0A364JRW0</accession>
<evidence type="ECO:0000313" key="2">
    <source>
        <dbReference type="EMBL" id="RAK25609.1"/>
    </source>
</evidence>
<evidence type="ECO:0000313" key="3">
    <source>
        <dbReference type="Proteomes" id="UP000249453"/>
    </source>
</evidence>
<name>A0A364JRW0_9HYPH</name>
<protein>
    <recommendedName>
        <fullName evidence="4">TolB-like protein</fullName>
    </recommendedName>
</protein>
<organism evidence="2 3">
    <name type="scientific">Falsochrobactrum ovis</name>
    <dbReference type="NCBI Taxonomy" id="1293442"/>
    <lineage>
        <taxon>Bacteria</taxon>
        <taxon>Pseudomonadati</taxon>
        <taxon>Pseudomonadota</taxon>
        <taxon>Alphaproteobacteria</taxon>
        <taxon>Hyphomicrobiales</taxon>
        <taxon>Brucellaceae</taxon>
        <taxon>Falsochrobactrum</taxon>
    </lineage>
</organism>
<dbReference type="EMBL" id="QLMK01000022">
    <property type="protein sequence ID" value="RAK25609.1"/>
    <property type="molecule type" value="Genomic_DNA"/>
</dbReference>
<keyword evidence="1" id="KW-0472">Membrane</keyword>
<evidence type="ECO:0000256" key="1">
    <source>
        <dbReference type="SAM" id="Phobius"/>
    </source>
</evidence>
<dbReference type="OrthoDB" id="100177at2"/>
<dbReference type="RefSeq" id="WP_111576400.1">
    <property type="nucleotide sequence ID" value="NZ_JBHEEY010000022.1"/>
</dbReference>
<dbReference type="SUPFAM" id="SSF48452">
    <property type="entry name" value="TPR-like"/>
    <property type="match status" value="1"/>
</dbReference>
<comment type="caution">
    <text evidence="2">The sequence shown here is derived from an EMBL/GenBank/DDBJ whole genome shotgun (WGS) entry which is preliminary data.</text>
</comment>
<dbReference type="AlphaFoldDB" id="A0A364JRW0"/>
<sequence length="564" mass="62777">MVDQQEVRDQLARILESRTFQKSESIKRFLKYVVIEDIEGRANTIKSYTIGTEALGRPSDFDVASDGIVRTTANRLRSSLEKYYLTEGRNDPIQISLPLGGYIPEYSEKPDSMLLLAYDEGDLGNDDPPDSSIKSEPTVATPRKFRRLFLYVASAIPLLAAAVYGGLRFIDQCADVAWQPPTILIPSASALTADEHAIRFARSLPTRLSDALTFYDINSVVRVQDFSEAQNYVGRLPSNQGAYVVTAEVDTNTAGIGVYWQLVDARTGAVLWSSEILKGDGFHAVDIIVHELVGENAVIRSVERRKLPLDPIAGYVCVTHTLNEMITLTEAKREWMSKCLSETVGAQADYAQAWALLALMRVEDSIAAADEGDHEASKAALEDGWRSFRNAERLAPGSWFTLRARMALEFQEGDFKAFRASIARAITRLPENARERIAIGERLFALGEYEEASTIIKNTINLMTVSAPSDYLFLAAALYRRGENRDALKLLLDQPVPQNAFYWSLVAATAGDLGDATTVGLAMRSLVAIRPTESRILEASLRNRHFRNEFIEQIRSDFNRASRM</sequence>
<reference evidence="2 3" key="1">
    <citation type="submission" date="2018-06" db="EMBL/GenBank/DDBJ databases">
        <title>Genomic Encyclopedia of Type Strains, Phase IV (KMG-IV): sequencing the most valuable type-strain genomes for metagenomic binning, comparative biology and taxonomic classification.</title>
        <authorList>
            <person name="Goeker M."/>
        </authorList>
    </citation>
    <scope>NUCLEOTIDE SEQUENCE [LARGE SCALE GENOMIC DNA]</scope>
    <source>
        <strain evidence="2 3">DSM 26720</strain>
    </source>
</reference>
<dbReference type="Gene3D" id="1.25.40.10">
    <property type="entry name" value="Tetratricopeptide repeat domain"/>
    <property type="match status" value="1"/>
</dbReference>
<proteinExistence type="predicted"/>
<keyword evidence="3" id="KW-1185">Reference proteome</keyword>
<keyword evidence="1" id="KW-1133">Transmembrane helix</keyword>
<evidence type="ECO:0008006" key="4">
    <source>
        <dbReference type="Google" id="ProtNLM"/>
    </source>
</evidence>